<protein>
    <submittedName>
        <fullName evidence="1">Uncharacterized protein</fullName>
    </submittedName>
</protein>
<gene>
    <name evidence="1" type="ORF">DH2020_012569</name>
</gene>
<organism evidence="1 2">
    <name type="scientific">Rehmannia glutinosa</name>
    <name type="common">Chinese foxglove</name>
    <dbReference type="NCBI Taxonomy" id="99300"/>
    <lineage>
        <taxon>Eukaryota</taxon>
        <taxon>Viridiplantae</taxon>
        <taxon>Streptophyta</taxon>
        <taxon>Embryophyta</taxon>
        <taxon>Tracheophyta</taxon>
        <taxon>Spermatophyta</taxon>
        <taxon>Magnoliopsida</taxon>
        <taxon>eudicotyledons</taxon>
        <taxon>Gunneridae</taxon>
        <taxon>Pentapetalae</taxon>
        <taxon>asterids</taxon>
        <taxon>lamiids</taxon>
        <taxon>Lamiales</taxon>
        <taxon>Orobanchaceae</taxon>
        <taxon>Rehmannieae</taxon>
        <taxon>Rehmannia</taxon>
    </lineage>
</organism>
<dbReference type="InterPro" id="IPR021109">
    <property type="entry name" value="Peptidase_aspartic_dom_sf"/>
</dbReference>
<dbReference type="InterPro" id="IPR001969">
    <property type="entry name" value="Aspartic_peptidase_AS"/>
</dbReference>
<evidence type="ECO:0000313" key="2">
    <source>
        <dbReference type="Proteomes" id="UP001318860"/>
    </source>
</evidence>
<name>A0ABR0X0C3_REHGL</name>
<dbReference type="CDD" id="cd00303">
    <property type="entry name" value="retropepsin_like"/>
    <property type="match status" value="1"/>
</dbReference>
<evidence type="ECO:0000313" key="1">
    <source>
        <dbReference type="EMBL" id="KAK6152930.1"/>
    </source>
</evidence>
<dbReference type="Gene3D" id="2.40.70.10">
    <property type="entry name" value="Acid Proteases"/>
    <property type="match status" value="1"/>
</dbReference>
<dbReference type="Proteomes" id="UP001318860">
    <property type="component" value="Unassembled WGS sequence"/>
</dbReference>
<proteinExistence type="predicted"/>
<sequence length="128" mass="14465">MIMTEEEELAYLEVTPPHGEETDPIHEPMDEIQMTLNAIAGEDGITTMRLFGTINGHKLHILIDSGSTLSFIREETTKKLGCPLETAKPLLVKVANGQRLLLKDKWPNRDRGERNERIEIKKDTCPAE</sequence>
<dbReference type="EMBL" id="JABTTQ020000006">
    <property type="protein sequence ID" value="KAK6152930.1"/>
    <property type="molecule type" value="Genomic_DNA"/>
</dbReference>
<dbReference type="PROSITE" id="PS00141">
    <property type="entry name" value="ASP_PROTEASE"/>
    <property type="match status" value="1"/>
</dbReference>
<keyword evidence="2" id="KW-1185">Reference proteome</keyword>
<dbReference type="SUPFAM" id="SSF50630">
    <property type="entry name" value="Acid proteases"/>
    <property type="match status" value="1"/>
</dbReference>
<dbReference type="Pfam" id="PF13975">
    <property type="entry name" value="gag-asp_proteas"/>
    <property type="match status" value="1"/>
</dbReference>
<reference evidence="1 2" key="1">
    <citation type="journal article" date="2021" name="Comput. Struct. Biotechnol. J.">
        <title>De novo genome assembly of the potent medicinal plant Rehmannia glutinosa using nanopore technology.</title>
        <authorList>
            <person name="Ma L."/>
            <person name="Dong C."/>
            <person name="Song C."/>
            <person name="Wang X."/>
            <person name="Zheng X."/>
            <person name="Niu Y."/>
            <person name="Chen S."/>
            <person name="Feng W."/>
        </authorList>
    </citation>
    <scope>NUCLEOTIDE SEQUENCE [LARGE SCALE GENOMIC DNA]</scope>
    <source>
        <strain evidence="1">DH-2019</strain>
    </source>
</reference>
<accession>A0ABR0X0C3</accession>
<comment type="caution">
    <text evidence="1">The sequence shown here is derived from an EMBL/GenBank/DDBJ whole genome shotgun (WGS) entry which is preliminary data.</text>
</comment>